<sequence length="354" mass="39775">MVKTIFVIGEKGKTVLIYGLLKKYSAEGMRVGYFKPISKARYRLPSMVYVDPDVIAIKQVLNLEDKLEEMNPITITRSTLDLKNSVELLKKRIEEAYNRIASGRDVVLVESYPELEVMTSAGMPLPHLAKMFNAKTVFVLNAKDRDIVDEMVDKVMLYNCYFEHYGAKIDGVIINNVPIYHSERVEDIIVPEIEKLGLRVYGVIKERVRLTAPTVSDVAEALNAEVLENRDKLSNIVEDIVIGAMAPVAALRWFRRAVNAAIVTGGDRTDLIITALETRPSVVVLTGGLFPDIGVLIKAREVGTPILLVPYDTYTTVEKLREVQSIVTPSSLKVKEAEILETIEKEIKWRELVE</sequence>
<dbReference type="EMBL" id="DTFF01000041">
    <property type="protein sequence ID" value="HGI87670.1"/>
    <property type="molecule type" value="Genomic_DNA"/>
</dbReference>
<accession>A0A7C4FHH5</accession>
<reference evidence="2" key="1">
    <citation type="journal article" date="2020" name="mSystems">
        <title>Genome- and Community-Level Interaction Insights into Carbon Utilization and Element Cycling Functions of Hydrothermarchaeota in Hydrothermal Sediment.</title>
        <authorList>
            <person name="Zhou Z."/>
            <person name="Liu Y."/>
            <person name="Xu W."/>
            <person name="Pan J."/>
            <person name="Luo Z.H."/>
            <person name="Li M."/>
        </authorList>
    </citation>
    <scope>NUCLEOTIDE SEQUENCE [LARGE SCALE GENOMIC DNA]</scope>
    <source>
        <strain evidence="2">SpSt-732</strain>
    </source>
</reference>
<comment type="caution">
    <text evidence="2">The sequence shown here is derived from an EMBL/GenBank/DDBJ whole genome shotgun (WGS) entry which is preliminary data.</text>
</comment>
<dbReference type="Gene3D" id="3.40.1390.20">
    <property type="entry name" value="HprK N-terminal domain-like"/>
    <property type="match status" value="1"/>
</dbReference>
<dbReference type="PANTHER" id="PTHR43356">
    <property type="entry name" value="PHOSPHATE ACETYLTRANSFERASE"/>
    <property type="match status" value="1"/>
</dbReference>
<feature type="domain" description="DRTGG" evidence="1">
    <location>
        <begin position="217"/>
        <end position="322"/>
    </location>
</feature>
<dbReference type="InterPro" id="IPR010766">
    <property type="entry name" value="DRTGG"/>
</dbReference>
<evidence type="ECO:0000259" key="1">
    <source>
        <dbReference type="Pfam" id="PF07085"/>
    </source>
</evidence>
<dbReference type="InterPro" id="IPR028979">
    <property type="entry name" value="Ser_kin/Pase_Hpr-like_N_sf"/>
</dbReference>
<dbReference type="SUPFAM" id="SSF75138">
    <property type="entry name" value="HprK N-terminal domain-like"/>
    <property type="match status" value="1"/>
</dbReference>
<evidence type="ECO:0000313" key="2">
    <source>
        <dbReference type="EMBL" id="HGI87670.1"/>
    </source>
</evidence>
<dbReference type="Pfam" id="PF07085">
    <property type="entry name" value="DRTGG"/>
    <property type="match status" value="1"/>
</dbReference>
<dbReference type="InterPro" id="IPR027417">
    <property type="entry name" value="P-loop_NTPase"/>
</dbReference>
<gene>
    <name evidence="2" type="ORF">ENV14_04680</name>
</gene>
<dbReference type="AlphaFoldDB" id="A0A7C4FHH5"/>
<dbReference type="SUPFAM" id="SSF52540">
    <property type="entry name" value="P-loop containing nucleoside triphosphate hydrolases"/>
    <property type="match status" value="1"/>
</dbReference>
<dbReference type="InterPro" id="IPR050500">
    <property type="entry name" value="Phos_Acetyltrans/Butyryltrans"/>
</dbReference>
<proteinExistence type="predicted"/>
<dbReference type="PANTHER" id="PTHR43356:SF2">
    <property type="entry name" value="PHOSPHATE ACETYLTRANSFERASE"/>
    <property type="match status" value="1"/>
</dbReference>
<protein>
    <submittedName>
        <fullName evidence="2">Phosphotransacetylase family protein</fullName>
    </submittedName>
</protein>
<dbReference type="CDD" id="cd03109">
    <property type="entry name" value="DTBS"/>
    <property type="match status" value="1"/>
</dbReference>
<name>A0A7C4FHH5_9CREN</name>
<dbReference type="Gene3D" id="3.40.50.300">
    <property type="entry name" value="P-loop containing nucleotide triphosphate hydrolases"/>
    <property type="match status" value="1"/>
</dbReference>
<dbReference type="Pfam" id="PF13500">
    <property type="entry name" value="AAA_26"/>
    <property type="match status" value="1"/>
</dbReference>
<organism evidence="2">
    <name type="scientific">Ignisphaera aggregans</name>
    <dbReference type="NCBI Taxonomy" id="334771"/>
    <lineage>
        <taxon>Archaea</taxon>
        <taxon>Thermoproteota</taxon>
        <taxon>Thermoprotei</taxon>
        <taxon>Desulfurococcales</taxon>
        <taxon>Desulfurococcaceae</taxon>
        <taxon>Ignisphaera</taxon>
    </lineage>
</organism>